<keyword evidence="1" id="KW-0472">Membrane</keyword>
<proteinExistence type="predicted"/>
<dbReference type="EMBL" id="SNRW01001096">
    <property type="protein sequence ID" value="KAA6397826.1"/>
    <property type="molecule type" value="Genomic_DNA"/>
</dbReference>
<organism evidence="2 3">
    <name type="scientific">Streblomastix strix</name>
    <dbReference type="NCBI Taxonomy" id="222440"/>
    <lineage>
        <taxon>Eukaryota</taxon>
        <taxon>Metamonada</taxon>
        <taxon>Preaxostyla</taxon>
        <taxon>Oxymonadida</taxon>
        <taxon>Streblomastigidae</taxon>
        <taxon>Streblomastix</taxon>
    </lineage>
</organism>
<reference evidence="2 3" key="1">
    <citation type="submission" date="2019-03" db="EMBL/GenBank/DDBJ databases">
        <title>Single cell metagenomics reveals metabolic interactions within the superorganism composed of flagellate Streblomastix strix and complex community of Bacteroidetes bacteria on its surface.</title>
        <authorList>
            <person name="Treitli S.C."/>
            <person name="Kolisko M."/>
            <person name="Husnik F."/>
            <person name="Keeling P."/>
            <person name="Hampl V."/>
        </authorList>
    </citation>
    <scope>NUCLEOTIDE SEQUENCE [LARGE SCALE GENOMIC DNA]</scope>
    <source>
        <strain evidence="2">ST1C</strain>
    </source>
</reference>
<keyword evidence="1" id="KW-1133">Transmembrane helix</keyword>
<dbReference type="Proteomes" id="UP000324800">
    <property type="component" value="Unassembled WGS sequence"/>
</dbReference>
<evidence type="ECO:0000313" key="3">
    <source>
        <dbReference type="Proteomes" id="UP000324800"/>
    </source>
</evidence>
<protein>
    <submittedName>
        <fullName evidence="2">Uncharacterized protein</fullName>
    </submittedName>
</protein>
<sequence length="109" mass="12465">MQEEEDVEIQAIIGDVEPAPVVETPFTEMELGVLFDDQIAPDSLIERFIMNIWIYIQNEHQCRQDPSEISQKMNLLFNAILSLCNALGLRCVEIILIAIYLGCTVYTQF</sequence>
<dbReference type="AlphaFoldDB" id="A0A5J4WTE7"/>
<accession>A0A5J4WTE7</accession>
<keyword evidence="1" id="KW-0812">Transmembrane</keyword>
<name>A0A5J4WTE7_9EUKA</name>
<comment type="caution">
    <text evidence="2">The sequence shown here is derived from an EMBL/GenBank/DDBJ whole genome shotgun (WGS) entry which is preliminary data.</text>
</comment>
<gene>
    <name evidence="2" type="ORF">EZS28_006650</name>
</gene>
<evidence type="ECO:0000256" key="1">
    <source>
        <dbReference type="SAM" id="Phobius"/>
    </source>
</evidence>
<feature type="transmembrane region" description="Helical" evidence="1">
    <location>
        <begin position="75"/>
        <end position="101"/>
    </location>
</feature>
<evidence type="ECO:0000313" key="2">
    <source>
        <dbReference type="EMBL" id="KAA6397826.1"/>
    </source>
</evidence>